<organism evidence="1 2">
    <name type="scientific">[Mycobacterium] stephanolepidis</name>
    <dbReference type="NCBI Taxonomy" id="1520670"/>
    <lineage>
        <taxon>Bacteria</taxon>
        <taxon>Bacillati</taxon>
        <taxon>Actinomycetota</taxon>
        <taxon>Actinomycetes</taxon>
        <taxon>Mycobacteriales</taxon>
        <taxon>Mycobacteriaceae</taxon>
        <taxon>Mycobacteroides</taxon>
    </lineage>
</organism>
<dbReference type="Gene3D" id="1.10.10.10">
    <property type="entry name" value="Winged helix-like DNA-binding domain superfamily/Winged helix DNA-binding domain"/>
    <property type="match status" value="1"/>
</dbReference>
<proteinExistence type="predicted"/>
<accession>A0A1Z4EZF9</accession>
<keyword evidence="2" id="KW-1185">Reference proteome</keyword>
<dbReference type="AlphaFoldDB" id="A0A1Z4EZF9"/>
<protein>
    <submittedName>
        <fullName evidence="1">Putative transcriptional regulator</fullName>
    </submittedName>
</protein>
<gene>
    <name evidence="1" type="ORF">MSTE_03051</name>
</gene>
<dbReference type="EMBL" id="AP018165">
    <property type="protein sequence ID" value="BAX98356.1"/>
    <property type="molecule type" value="Genomic_DNA"/>
</dbReference>
<sequence length="246" mass="26463">MMESDTERDIEEEIPARAAYAGEHVRRNVIFDALIEAPAPMSVQMLAEQVGLHVTTVRFHLTKLVSSGAVNVVPGGRSGRGRPPAHYEAAPRSRLFTFLPLLLDQFGSTEAAREQLAANAGRIWARNHSSHILQIDVPDPASVALEILSQLGFRVSTVTSIFGEHELKICACPLREIALTHPEIASGIQRGAIEEALALTSPALASQYSVSILPDALNGDCEVIVRLVPASRDGGTSAGPHRKSVR</sequence>
<dbReference type="OrthoDB" id="3399802at2"/>
<dbReference type="InterPro" id="IPR036390">
    <property type="entry name" value="WH_DNA-bd_sf"/>
</dbReference>
<dbReference type="KEGG" id="mste:MSTE_03051"/>
<evidence type="ECO:0000313" key="2">
    <source>
        <dbReference type="Proteomes" id="UP000217954"/>
    </source>
</evidence>
<dbReference type="SUPFAM" id="SSF46785">
    <property type="entry name" value="Winged helix' DNA-binding domain"/>
    <property type="match status" value="1"/>
</dbReference>
<dbReference type="Proteomes" id="UP000217954">
    <property type="component" value="Chromosome"/>
</dbReference>
<dbReference type="InterPro" id="IPR036388">
    <property type="entry name" value="WH-like_DNA-bd_sf"/>
</dbReference>
<reference evidence="1 2" key="2">
    <citation type="journal article" date="2017" name="Int. J. Syst. Evol. Microbiol.">
        <title>Mycobacterium stephanolepidis sp. nov., a rapidly growing species related to Mycobacterium chelonae, isolated from marine teleost fish, Stephanolepis cirrhifer.</title>
        <authorList>
            <person name="Fukano H."/>
            <person name="Wada S."/>
            <person name="Kurata O."/>
            <person name="Katayama K."/>
            <person name="Fujiwara N."/>
            <person name="Hoshino Y."/>
        </authorList>
    </citation>
    <scope>NUCLEOTIDE SEQUENCE [LARGE SCALE GENOMIC DNA]</scope>
    <source>
        <strain evidence="1 2">NJB0901</strain>
    </source>
</reference>
<evidence type="ECO:0000313" key="1">
    <source>
        <dbReference type="EMBL" id="BAX98356.1"/>
    </source>
</evidence>
<dbReference type="RefSeq" id="WP_096502374.1">
    <property type="nucleotide sequence ID" value="NZ_AP018165.1"/>
</dbReference>
<dbReference type="InterPro" id="IPR011991">
    <property type="entry name" value="ArsR-like_HTH"/>
</dbReference>
<dbReference type="CDD" id="cd00090">
    <property type="entry name" value="HTH_ARSR"/>
    <property type="match status" value="1"/>
</dbReference>
<reference evidence="2" key="1">
    <citation type="journal article" date="2017" name="Genome Announc.">
        <title>Complete Genome Sequence of Mycobacterium stephanolepidis.</title>
        <authorList>
            <person name="Fukano H."/>
            <person name="Yoshida M."/>
            <person name="Katayama Y."/>
            <person name="Omatsu T."/>
            <person name="Mizutani T."/>
            <person name="Kurata O."/>
            <person name="Wada S."/>
            <person name="Hoshino Y."/>
        </authorList>
    </citation>
    <scope>NUCLEOTIDE SEQUENCE [LARGE SCALE GENOMIC DNA]</scope>
    <source>
        <strain evidence="2">NJB0901</strain>
    </source>
</reference>
<name>A0A1Z4EZF9_9MYCO</name>
<dbReference type="Pfam" id="PF12840">
    <property type="entry name" value="HTH_20"/>
    <property type="match status" value="1"/>
</dbReference>